<evidence type="ECO:0000259" key="9">
    <source>
        <dbReference type="PROSITE" id="PS51012"/>
    </source>
</evidence>
<dbReference type="PANTHER" id="PTHR30294">
    <property type="entry name" value="MEMBRANE COMPONENT OF ABC TRANSPORTER YHHJ-RELATED"/>
    <property type="match status" value="1"/>
</dbReference>
<evidence type="ECO:0000256" key="1">
    <source>
        <dbReference type="ARBA" id="ARBA00004651"/>
    </source>
</evidence>
<dbReference type="PROSITE" id="PS51012">
    <property type="entry name" value="ABC_TM2"/>
    <property type="match status" value="1"/>
</dbReference>
<dbReference type="RefSeq" id="WP_203166897.1">
    <property type="nucleotide sequence ID" value="NZ_JAEVLS010000002.1"/>
</dbReference>
<dbReference type="EMBL" id="JAEVLS010000002">
    <property type="protein sequence ID" value="MBM0104827.1"/>
    <property type="molecule type" value="Genomic_DNA"/>
</dbReference>
<feature type="transmembrane region" description="Helical" evidence="8">
    <location>
        <begin position="291"/>
        <end position="312"/>
    </location>
</feature>
<evidence type="ECO:0000256" key="6">
    <source>
        <dbReference type="ARBA" id="ARBA00022989"/>
    </source>
</evidence>
<comment type="similarity">
    <text evidence="2">Belongs to the ABC-2 integral membrane protein family.</text>
</comment>
<dbReference type="PANTHER" id="PTHR30294:SF29">
    <property type="entry name" value="MULTIDRUG ABC TRANSPORTER PERMEASE YBHS-RELATED"/>
    <property type="match status" value="1"/>
</dbReference>
<name>A0ABS1WV31_9GAMM</name>
<sequence>MSTSPARTSLSPRRVFALARKEALQIIRDPSAVLIAFVLPVILLFLFAYAVSLDVRAVRIGLVVESDAAGARELAAAFSGTRYFEITPARDRREVATRLVAGELRGFVVIPQDFDKRLLARSGGSLIQVITDGSQPNTANFVSNYAQGVIQTWLGSRAGAVQPQVAVEQRFWFNPELESRRFLVPGAIAIVMTMIGTLLTALVIAREWERGTMEAVMSTPALAIEILLAKLLPYFVLGLVTTLGCALLSIGVFGLPLEGSWFALLAISCAFLVPALGQGLLISAVTRNQFIAAQAALLSGFLPAFLLSGFLFEIDSMPLPIQWLTSIVPARYFVASLQTVFLAGDVWPQFMVNMLAMLAIGTVFFVVASKKTRKTLD</sequence>
<comment type="subcellular location">
    <subcellularLocation>
        <location evidence="1">Cell membrane</location>
        <topology evidence="1">Multi-pass membrane protein</topology>
    </subcellularLocation>
</comment>
<dbReference type="Pfam" id="PF12698">
    <property type="entry name" value="ABC2_membrane_3"/>
    <property type="match status" value="1"/>
</dbReference>
<feature type="domain" description="ABC transmembrane type-2" evidence="9">
    <location>
        <begin position="139"/>
        <end position="375"/>
    </location>
</feature>
<organism evidence="10 11">
    <name type="scientific">Steroidobacter gossypii</name>
    <dbReference type="NCBI Taxonomy" id="2805490"/>
    <lineage>
        <taxon>Bacteria</taxon>
        <taxon>Pseudomonadati</taxon>
        <taxon>Pseudomonadota</taxon>
        <taxon>Gammaproteobacteria</taxon>
        <taxon>Steroidobacterales</taxon>
        <taxon>Steroidobacteraceae</taxon>
        <taxon>Steroidobacter</taxon>
    </lineage>
</organism>
<keyword evidence="3" id="KW-0813">Transport</keyword>
<evidence type="ECO:0000313" key="10">
    <source>
        <dbReference type="EMBL" id="MBM0104827.1"/>
    </source>
</evidence>
<evidence type="ECO:0000256" key="7">
    <source>
        <dbReference type="ARBA" id="ARBA00023136"/>
    </source>
</evidence>
<dbReference type="InterPro" id="IPR013525">
    <property type="entry name" value="ABC2_TM"/>
</dbReference>
<evidence type="ECO:0000256" key="2">
    <source>
        <dbReference type="ARBA" id="ARBA00007783"/>
    </source>
</evidence>
<keyword evidence="7 8" id="KW-0472">Membrane</keyword>
<evidence type="ECO:0000313" key="11">
    <source>
        <dbReference type="Proteomes" id="UP000661077"/>
    </source>
</evidence>
<keyword evidence="5 8" id="KW-0812">Transmembrane</keyword>
<reference evidence="10 11" key="1">
    <citation type="journal article" date="2021" name="Int. J. Syst. Evol. Microbiol.">
        <title>Steroidobacter gossypii sp. nov., isolated from soil of cotton cropping field.</title>
        <authorList>
            <person name="Huang R."/>
            <person name="Yang S."/>
            <person name="Zhen C."/>
            <person name="Liu W."/>
        </authorList>
    </citation>
    <scope>NUCLEOTIDE SEQUENCE [LARGE SCALE GENOMIC DNA]</scope>
    <source>
        <strain evidence="10 11">S1-65</strain>
    </source>
</reference>
<evidence type="ECO:0000256" key="5">
    <source>
        <dbReference type="ARBA" id="ARBA00022692"/>
    </source>
</evidence>
<feature type="transmembrane region" description="Helical" evidence="8">
    <location>
        <begin position="262"/>
        <end position="285"/>
    </location>
</feature>
<dbReference type="InterPro" id="IPR047817">
    <property type="entry name" value="ABC2_TM_bact-type"/>
</dbReference>
<dbReference type="Proteomes" id="UP000661077">
    <property type="component" value="Unassembled WGS sequence"/>
</dbReference>
<keyword evidence="6 8" id="KW-1133">Transmembrane helix</keyword>
<keyword evidence="4" id="KW-1003">Cell membrane</keyword>
<comment type="caution">
    <text evidence="10">The sequence shown here is derived from an EMBL/GenBank/DDBJ whole genome shotgun (WGS) entry which is preliminary data.</text>
</comment>
<dbReference type="Gene3D" id="3.40.1710.10">
    <property type="entry name" value="abc type-2 transporter like domain"/>
    <property type="match status" value="1"/>
</dbReference>
<feature type="transmembrane region" description="Helical" evidence="8">
    <location>
        <begin position="182"/>
        <end position="205"/>
    </location>
</feature>
<protein>
    <submittedName>
        <fullName evidence="10">ABC transporter permease</fullName>
    </submittedName>
</protein>
<feature type="transmembrane region" description="Helical" evidence="8">
    <location>
        <begin position="231"/>
        <end position="255"/>
    </location>
</feature>
<feature type="transmembrane region" description="Helical" evidence="8">
    <location>
        <begin position="32"/>
        <end position="51"/>
    </location>
</feature>
<evidence type="ECO:0000256" key="3">
    <source>
        <dbReference type="ARBA" id="ARBA00022448"/>
    </source>
</evidence>
<evidence type="ECO:0000256" key="8">
    <source>
        <dbReference type="SAM" id="Phobius"/>
    </source>
</evidence>
<gene>
    <name evidence="10" type="ORF">JM946_08710</name>
</gene>
<keyword evidence="11" id="KW-1185">Reference proteome</keyword>
<accession>A0ABS1WV31</accession>
<feature type="transmembrane region" description="Helical" evidence="8">
    <location>
        <begin position="350"/>
        <end position="368"/>
    </location>
</feature>
<proteinExistence type="inferred from homology"/>
<dbReference type="InterPro" id="IPR051449">
    <property type="entry name" value="ABC-2_transporter_component"/>
</dbReference>
<evidence type="ECO:0000256" key="4">
    <source>
        <dbReference type="ARBA" id="ARBA00022475"/>
    </source>
</evidence>